<sequence length="180" mass="21242">MFNELEQRFLALHSPSGTTYLLNLKTFTIIKEMDLKSLYENRYTRYSRLELTSNFKFKELLQKIPNIKEIYLSETNILFDDSWPKDLFQSKCQKLKDIGLTLENRNFDVEALATVMKKQKIRVQLYISSDENMFMTAKQEKNLKENLMKYFVSAQNEDESSSSILKIYATESFDALEPII</sequence>
<reference evidence="2" key="1">
    <citation type="submission" date="2022-11" db="UniProtKB">
        <authorList>
            <consortium name="WormBaseParasite"/>
        </authorList>
    </citation>
    <scope>IDENTIFICATION</scope>
</reference>
<protein>
    <submittedName>
        <fullName evidence="2">DUF38 domain-containing protein</fullName>
    </submittedName>
</protein>
<evidence type="ECO:0000313" key="2">
    <source>
        <dbReference type="WBParaSite" id="ES5_v2.g12948.t1"/>
    </source>
</evidence>
<organism evidence="1 2">
    <name type="scientific">Panagrolaimus sp. ES5</name>
    <dbReference type="NCBI Taxonomy" id="591445"/>
    <lineage>
        <taxon>Eukaryota</taxon>
        <taxon>Metazoa</taxon>
        <taxon>Ecdysozoa</taxon>
        <taxon>Nematoda</taxon>
        <taxon>Chromadorea</taxon>
        <taxon>Rhabditida</taxon>
        <taxon>Tylenchina</taxon>
        <taxon>Panagrolaimomorpha</taxon>
        <taxon>Panagrolaimoidea</taxon>
        <taxon>Panagrolaimidae</taxon>
        <taxon>Panagrolaimus</taxon>
    </lineage>
</organism>
<dbReference type="Proteomes" id="UP000887579">
    <property type="component" value="Unplaced"/>
</dbReference>
<evidence type="ECO:0000313" key="1">
    <source>
        <dbReference type="Proteomes" id="UP000887579"/>
    </source>
</evidence>
<dbReference type="WBParaSite" id="ES5_v2.g12948.t1">
    <property type="protein sequence ID" value="ES5_v2.g12948.t1"/>
    <property type="gene ID" value="ES5_v2.g12948"/>
</dbReference>
<proteinExistence type="predicted"/>
<accession>A0AC34F7B6</accession>
<name>A0AC34F7B6_9BILA</name>